<name>A0A3P6FPK5_BRAOL</name>
<gene>
    <name evidence="1" type="ORF">BOLC1T03115H</name>
    <name evidence="2" type="ORF">BOLC1T03118H</name>
</gene>
<accession>A0A3P6FPK5</accession>
<evidence type="ECO:0000313" key="1">
    <source>
        <dbReference type="EMBL" id="VDD50726.1"/>
    </source>
</evidence>
<dbReference type="EMBL" id="LR031878">
    <property type="protein sequence ID" value="VDD50729.1"/>
    <property type="molecule type" value="Genomic_DNA"/>
</dbReference>
<proteinExistence type="predicted"/>
<reference evidence="1" key="1">
    <citation type="submission" date="2018-11" db="EMBL/GenBank/DDBJ databases">
        <authorList>
            <consortium name="Genoscope - CEA"/>
            <person name="William W."/>
        </authorList>
    </citation>
    <scope>NUCLEOTIDE SEQUENCE</scope>
</reference>
<dbReference type="AlphaFoldDB" id="A0A3P6FPK5"/>
<sequence length="42" mass="5121">MFDQSSLFFESCQVLCDQNSTFLLILRLPNARLHIHFFFFFF</sequence>
<dbReference type="EMBL" id="LR031878">
    <property type="protein sequence ID" value="VDD50726.1"/>
    <property type="molecule type" value="Genomic_DNA"/>
</dbReference>
<protein>
    <submittedName>
        <fullName evidence="1">Uncharacterized protein</fullName>
    </submittedName>
</protein>
<evidence type="ECO:0000313" key="2">
    <source>
        <dbReference type="EMBL" id="VDD50729.1"/>
    </source>
</evidence>
<organism evidence="1">
    <name type="scientific">Brassica oleracea</name>
    <name type="common">Wild cabbage</name>
    <dbReference type="NCBI Taxonomy" id="3712"/>
    <lineage>
        <taxon>Eukaryota</taxon>
        <taxon>Viridiplantae</taxon>
        <taxon>Streptophyta</taxon>
        <taxon>Embryophyta</taxon>
        <taxon>Tracheophyta</taxon>
        <taxon>Spermatophyta</taxon>
        <taxon>Magnoliopsida</taxon>
        <taxon>eudicotyledons</taxon>
        <taxon>Gunneridae</taxon>
        <taxon>Pentapetalae</taxon>
        <taxon>rosids</taxon>
        <taxon>malvids</taxon>
        <taxon>Brassicales</taxon>
        <taxon>Brassicaceae</taxon>
        <taxon>Brassiceae</taxon>
        <taxon>Brassica</taxon>
    </lineage>
</organism>